<dbReference type="Proteomes" id="UP000308430">
    <property type="component" value="Unassembled WGS sequence"/>
</dbReference>
<proteinExistence type="predicted"/>
<keyword evidence="4" id="KW-1185">Reference proteome</keyword>
<comment type="caution">
    <text evidence="3">The sequence shown here is derived from an EMBL/GenBank/DDBJ whole genome shotgun (WGS) entry which is preliminary data.</text>
</comment>
<evidence type="ECO:0000313" key="4">
    <source>
        <dbReference type="Proteomes" id="UP000308430"/>
    </source>
</evidence>
<accession>A0A4V3WBK3</accession>
<feature type="region of interest" description="Disordered" evidence="1">
    <location>
        <begin position="135"/>
        <end position="158"/>
    </location>
</feature>
<evidence type="ECO:0000256" key="1">
    <source>
        <dbReference type="SAM" id="MobiDB-lite"/>
    </source>
</evidence>
<organism evidence="3 4">
    <name type="scientific">Pseudothauera nasutitermitis</name>
    <dbReference type="NCBI Taxonomy" id="2565930"/>
    <lineage>
        <taxon>Bacteria</taxon>
        <taxon>Pseudomonadati</taxon>
        <taxon>Pseudomonadota</taxon>
        <taxon>Betaproteobacteria</taxon>
        <taxon>Rhodocyclales</taxon>
        <taxon>Zoogloeaceae</taxon>
        <taxon>Pseudothauera</taxon>
    </lineage>
</organism>
<sequence length="226" mass="25143">MKNVWSALLKRIDARTERERVLLLVAGLAICLLLAGALFVEPAWRTQRADQARQLETRARLTALEQREATLRAELARDPDAGTKARIATLQGEVGRADAWLNEALARFITPAQMNRVLRELVGRTGGLRLDGLRSLPAEKAGPSPEAAADASAEHAGPPPVQIWKRGVELRLRGSYNALLAYLDAVENLPWQLEWDLLTVDGEQYPESEFILRLHTLSLEEDWIGV</sequence>
<protein>
    <submittedName>
        <fullName evidence="3">Type II secretion system protein M</fullName>
    </submittedName>
</protein>
<dbReference type="OrthoDB" id="9151209at2"/>
<dbReference type="RefSeq" id="WP_136348744.1">
    <property type="nucleotide sequence ID" value="NZ_SSOC01000005.1"/>
</dbReference>
<reference evidence="3 4" key="1">
    <citation type="submission" date="2019-04" db="EMBL/GenBank/DDBJ databases">
        <title>Azoarcus nasutitermitis sp. nov. isolated from termite nest.</title>
        <authorList>
            <person name="Lin S.-Y."/>
            <person name="Hameed A."/>
            <person name="Hsu Y.-H."/>
            <person name="Young C.-C."/>
        </authorList>
    </citation>
    <scope>NUCLEOTIDE SEQUENCE [LARGE SCALE GENOMIC DNA]</scope>
    <source>
        <strain evidence="3 4">CC-YHH838</strain>
    </source>
</reference>
<evidence type="ECO:0000256" key="2">
    <source>
        <dbReference type="SAM" id="Phobius"/>
    </source>
</evidence>
<dbReference type="EMBL" id="SSOC01000005">
    <property type="protein sequence ID" value="THF63583.1"/>
    <property type="molecule type" value="Genomic_DNA"/>
</dbReference>
<evidence type="ECO:0000313" key="3">
    <source>
        <dbReference type="EMBL" id="THF63583.1"/>
    </source>
</evidence>
<keyword evidence="2" id="KW-1133">Transmembrane helix</keyword>
<gene>
    <name evidence="3" type="ORF">E6C76_13375</name>
</gene>
<keyword evidence="2" id="KW-0472">Membrane</keyword>
<dbReference type="AlphaFoldDB" id="A0A4V3WBK3"/>
<keyword evidence="2" id="KW-0812">Transmembrane</keyword>
<feature type="compositionally biased region" description="Low complexity" evidence="1">
    <location>
        <begin position="135"/>
        <end position="156"/>
    </location>
</feature>
<feature type="transmembrane region" description="Helical" evidence="2">
    <location>
        <begin position="21"/>
        <end position="40"/>
    </location>
</feature>
<name>A0A4V3WBK3_9RHOO</name>